<evidence type="ECO:0000313" key="1">
    <source>
        <dbReference type="EMBL" id="MBD7912077.1"/>
    </source>
</evidence>
<proteinExistence type="predicted"/>
<dbReference type="EMBL" id="JACSRA010000018">
    <property type="protein sequence ID" value="MBD7912077.1"/>
    <property type="molecule type" value="Genomic_DNA"/>
</dbReference>
<gene>
    <name evidence="1" type="ORF">H9661_11975</name>
</gene>
<comment type="caution">
    <text evidence="1">The sequence shown here is derived from an EMBL/GenBank/DDBJ whole genome shotgun (WGS) entry which is preliminary data.</text>
</comment>
<organism evidence="1 2">
    <name type="scientific">Clostridium cibarium</name>
    <dbReference type="NCBI Taxonomy" id="2762247"/>
    <lineage>
        <taxon>Bacteria</taxon>
        <taxon>Bacillati</taxon>
        <taxon>Bacillota</taxon>
        <taxon>Clostridia</taxon>
        <taxon>Eubacteriales</taxon>
        <taxon>Clostridiaceae</taxon>
        <taxon>Clostridium</taxon>
    </lineage>
</organism>
<reference evidence="1 2" key="1">
    <citation type="submission" date="2020-08" db="EMBL/GenBank/DDBJ databases">
        <title>A Genomic Blueprint of the Chicken Gut Microbiome.</title>
        <authorList>
            <person name="Gilroy R."/>
            <person name="Ravi A."/>
            <person name="Getino M."/>
            <person name="Pursley I."/>
            <person name="Horton D.L."/>
            <person name="Alikhan N.-F."/>
            <person name="Baker D."/>
            <person name="Gharbi K."/>
            <person name="Hall N."/>
            <person name="Watson M."/>
            <person name="Adriaenssens E.M."/>
            <person name="Foster-Nyarko E."/>
            <person name="Jarju S."/>
            <person name="Secka A."/>
            <person name="Antonio M."/>
            <person name="Oren A."/>
            <person name="Chaudhuri R."/>
            <person name="La Ragione R.M."/>
            <person name="Hildebrand F."/>
            <person name="Pallen M.J."/>
        </authorList>
    </citation>
    <scope>NUCLEOTIDE SEQUENCE [LARGE SCALE GENOMIC DNA]</scope>
    <source>
        <strain evidence="1 2">Sa3CVN1</strain>
    </source>
</reference>
<keyword evidence="2" id="KW-1185">Reference proteome</keyword>
<dbReference type="Proteomes" id="UP000627781">
    <property type="component" value="Unassembled WGS sequence"/>
</dbReference>
<sequence length="66" mass="7348">MSGYEKAVESNMRNFQNELGMTAEQAYEKYGSWEIVLEKAMSANAGMDACCGLYDDFYHLYSGGGN</sequence>
<name>A0ABR8PV80_9CLOT</name>
<accession>A0ABR8PV80</accession>
<protein>
    <submittedName>
        <fullName evidence="1">Uncharacterized protein</fullName>
    </submittedName>
</protein>
<evidence type="ECO:0000313" key="2">
    <source>
        <dbReference type="Proteomes" id="UP000627781"/>
    </source>
</evidence>
<dbReference type="RefSeq" id="WP_191769020.1">
    <property type="nucleotide sequence ID" value="NZ_JACSRA010000018.1"/>
</dbReference>